<keyword evidence="10" id="KW-0418">Kinase</keyword>
<dbReference type="InterPro" id="IPR001789">
    <property type="entry name" value="Sig_transdc_resp-reg_receiver"/>
</dbReference>
<dbReference type="SUPFAM" id="SSF55785">
    <property type="entry name" value="PYP-like sensor domain (PAS domain)"/>
    <property type="match status" value="1"/>
</dbReference>
<evidence type="ECO:0000259" key="9">
    <source>
        <dbReference type="PROSITE" id="PS50113"/>
    </source>
</evidence>
<evidence type="ECO:0000259" key="6">
    <source>
        <dbReference type="PROSITE" id="PS50109"/>
    </source>
</evidence>
<dbReference type="SUPFAM" id="SSF55874">
    <property type="entry name" value="ATPase domain of HSP90 chaperone/DNA topoisomerase II/histidine kinase"/>
    <property type="match status" value="1"/>
</dbReference>
<dbReference type="SUPFAM" id="SSF52172">
    <property type="entry name" value="CheY-like"/>
    <property type="match status" value="1"/>
</dbReference>
<dbReference type="SMART" id="SM00387">
    <property type="entry name" value="HATPase_c"/>
    <property type="match status" value="1"/>
</dbReference>
<dbReference type="GO" id="GO:0007165">
    <property type="term" value="P:signal transduction"/>
    <property type="evidence" value="ECO:0000318"/>
    <property type="project" value="GO_Central"/>
</dbReference>
<dbReference type="InterPro" id="IPR011006">
    <property type="entry name" value="CheY-like_superfamily"/>
</dbReference>
<dbReference type="Gene3D" id="3.40.50.2300">
    <property type="match status" value="1"/>
</dbReference>
<dbReference type="NCBIfam" id="TIGR00229">
    <property type="entry name" value="sensory_box"/>
    <property type="match status" value="1"/>
</dbReference>
<dbReference type="InterPro" id="IPR003661">
    <property type="entry name" value="HisK_dim/P_dom"/>
</dbReference>
<keyword evidence="5" id="KW-0472">Membrane</keyword>
<dbReference type="AlphaFoldDB" id="Q74CZ0"/>
<keyword evidence="5" id="KW-1133">Transmembrane helix</keyword>
<feature type="domain" description="PAS" evidence="8">
    <location>
        <begin position="366"/>
        <end position="435"/>
    </location>
</feature>
<dbReference type="Pfam" id="PF08448">
    <property type="entry name" value="PAS_4"/>
    <property type="match status" value="1"/>
</dbReference>
<feature type="transmembrane region" description="Helical" evidence="5">
    <location>
        <begin position="300"/>
        <end position="319"/>
    </location>
</feature>
<dbReference type="PANTHER" id="PTHR43065">
    <property type="entry name" value="SENSOR HISTIDINE KINASE"/>
    <property type="match status" value="1"/>
</dbReference>
<protein>
    <recommendedName>
        <fullName evidence="2">histidine kinase</fullName>
        <ecNumber evidence="2">2.7.13.3</ecNumber>
    </recommendedName>
</protein>
<dbReference type="EnsemblBacteria" id="AAR34903">
    <property type="protein sequence ID" value="AAR34903"/>
    <property type="gene ID" value="GSU1529"/>
</dbReference>
<dbReference type="PROSITE" id="PS50112">
    <property type="entry name" value="PAS"/>
    <property type="match status" value="1"/>
</dbReference>
<dbReference type="InterPro" id="IPR003594">
    <property type="entry name" value="HATPase_dom"/>
</dbReference>
<dbReference type="OrthoDB" id="9813024at2"/>
<dbReference type="Gene3D" id="3.30.565.10">
    <property type="entry name" value="Histidine kinase-like ATPase, C-terminal domain"/>
    <property type="match status" value="1"/>
</dbReference>
<dbReference type="InterPro" id="IPR000700">
    <property type="entry name" value="PAS-assoc_C"/>
</dbReference>
<dbReference type="PROSITE" id="PS50109">
    <property type="entry name" value="HIS_KIN"/>
    <property type="match status" value="1"/>
</dbReference>
<dbReference type="eggNOG" id="COG5002">
    <property type="taxonomic scope" value="Bacteria"/>
</dbReference>
<dbReference type="InterPro" id="IPR036890">
    <property type="entry name" value="HATPase_C_sf"/>
</dbReference>
<dbReference type="eggNOG" id="COG0784">
    <property type="taxonomic scope" value="Bacteria"/>
</dbReference>
<feature type="transmembrane region" description="Helical" evidence="5">
    <location>
        <begin position="12"/>
        <end position="33"/>
    </location>
</feature>
<evidence type="ECO:0000313" key="11">
    <source>
        <dbReference type="Proteomes" id="UP000000577"/>
    </source>
</evidence>
<dbReference type="InParanoid" id="Q74CZ0"/>
<dbReference type="PANTHER" id="PTHR43065:SF42">
    <property type="entry name" value="TWO-COMPONENT SENSOR PPRA"/>
    <property type="match status" value="1"/>
</dbReference>
<feature type="domain" description="PAC" evidence="9">
    <location>
        <begin position="436"/>
        <end position="491"/>
    </location>
</feature>
<dbReference type="CDD" id="cd00130">
    <property type="entry name" value="PAS"/>
    <property type="match status" value="1"/>
</dbReference>
<dbReference type="PROSITE" id="PS50113">
    <property type="entry name" value="PAC"/>
    <property type="match status" value="1"/>
</dbReference>
<evidence type="ECO:0000256" key="5">
    <source>
        <dbReference type="SAM" id="Phobius"/>
    </source>
</evidence>
<dbReference type="InterPro" id="IPR013656">
    <property type="entry name" value="PAS_4"/>
</dbReference>
<dbReference type="InterPro" id="IPR000014">
    <property type="entry name" value="PAS"/>
</dbReference>
<dbReference type="CDD" id="cd00082">
    <property type="entry name" value="HisKA"/>
    <property type="match status" value="1"/>
</dbReference>
<evidence type="ECO:0000313" key="10">
    <source>
        <dbReference type="EMBL" id="AAR34903.2"/>
    </source>
</evidence>
<dbReference type="GO" id="GO:0000155">
    <property type="term" value="F:phosphorelay sensor kinase activity"/>
    <property type="evidence" value="ECO:0000318"/>
    <property type="project" value="GO_Central"/>
</dbReference>
<proteinExistence type="predicted"/>
<keyword evidence="11" id="KW-1185">Reference proteome</keyword>
<reference evidence="10 11" key="1">
    <citation type="journal article" date="2003" name="Science">
        <title>Genome of Geobacter sulfurreducens: metal reduction in subsurface environments.</title>
        <authorList>
            <person name="Methe B.A."/>
            <person name="Nelson K.E."/>
            <person name="Eisen J.A."/>
            <person name="Paulsen I.T."/>
            <person name="Nelson W."/>
            <person name="Heidelberg J.F."/>
            <person name="Wu D."/>
            <person name="Wu M."/>
            <person name="Ward N."/>
            <person name="Beanan M.J."/>
            <person name="Dodson R.J."/>
            <person name="Madupu R."/>
            <person name="Brinkac L.M."/>
            <person name="Daugherty S.C."/>
            <person name="DeBoy R.T."/>
            <person name="Durkin A.S."/>
            <person name="Gwinn M."/>
            <person name="Kolonay J.F."/>
            <person name="Sullivan S.A."/>
            <person name="Haft D.H."/>
            <person name="Selengut J."/>
            <person name="Davidsen T.M."/>
            <person name="Zafar N."/>
            <person name="White O."/>
            <person name="Tran B."/>
            <person name="Romero C."/>
            <person name="Forberger H.A."/>
            <person name="Weidman J."/>
            <person name="Khouri H."/>
            <person name="Feldblyum T.V."/>
            <person name="Utterback T.R."/>
            <person name="Van Aken S.E."/>
            <person name="Lovley D.R."/>
            <person name="Fraser C.M."/>
        </authorList>
    </citation>
    <scope>NUCLEOTIDE SEQUENCE [LARGE SCALE GENOMIC DNA]</scope>
    <source>
        <strain evidence="11">ATCC 51573 / DSM 12127 / PCA</strain>
    </source>
</reference>
<dbReference type="SMART" id="SM00388">
    <property type="entry name" value="HisKA"/>
    <property type="match status" value="1"/>
</dbReference>
<dbReference type="Gene3D" id="1.10.287.130">
    <property type="match status" value="1"/>
</dbReference>
<dbReference type="EC" id="2.7.13.3" evidence="2"/>
<dbReference type="Proteomes" id="UP000000577">
    <property type="component" value="Chromosome"/>
</dbReference>
<name>Q74CZ0_GEOSL</name>
<dbReference type="InterPro" id="IPR036097">
    <property type="entry name" value="HisK_dim/P_sf"/>
</dbReference>
<dbReference type="CDD" id="cd17546">
    <property type="entry name" value="REC_hyHK_CKI1_RcsC-like"/>
    <property type="match status" value="1"/>
</dbReference>
<accession>Q74CZ0</accession>
<dbReference type="Pfam" id="PF00512">
    <property type="entry name" value="HisKA"/>
    <property type="match status" value="1"/>
</dbReference>
<keyword evidence="3 4" id="KW-0597">Phosphoprotein</keyword>
<evidence type="ECO:0000256" key="2">
    <source>
        <dbReference type="ARBA" id="ARBA00012438"/>
    </source>
</evidence>
<dbReference type="HOGENOM" id="CLU_344153_0_0_7"/>
<evidence type="ECO:0000259" key="8">
    <source>
        <dbReference type="PROSITE" id="PS50112"/>
    </source>
</evidence>
<feature type="domain" description="Histidine kinase" evidence="6">
    <location>
        <begin position="504"/>
        <end position="720"/>
    </location>
</feature>
<feature type="domain" description="Response regulatory" evidence="7">
    <location>
        <begin position="739"/>
        <end position="859"/>
    </location>
</feature>
<dbReference type="SUPFAM" id="SSF47384">
    <property type="entry name" value="Homodimeric domain of signal transducing histidine kinase"/>
    <property type="match status" value="1"/>
</dbReference>
<feature type="modified residue" description="4-aspartylphosphate" evidence="4">
    <location>
        <position position="793"/>
    </location>
</feature>
<organism evidence="10 11">
    <name type="scientific">Geobacter sulfurreducens (strain ATCC 51573 / DSM 12127 / PCA)</name>
    <dbReference type="NCBI Taxonomy" id="243231"/>
    <lineage>
        <taxon>Bacteria</taxon>
        <taxon>Pseudomonadati</taxon>
        <taxon>Thermodesulfobacteriota</taxon>
        <taxon>Desulfuromonadia</taxon>
        <taxon>Geobacterales</taxon>
        <taxon>Geobacteraceae</taxon>
        <taxon>Geobacter</taxon>
    </lineage>
</organism>
<dbReference type="Pfam" id="PF00072">
    <property type="entry name" value="Response_reg"/>
    <property type="match status" value="1"/>
</dbReference>
<dbReference type="PATRIC" id="fig|243231.5.peg.1572"/>
<dbReference type="SMR" id="Q74CZ0"/>
<keyword evidence="5" id="KW-0812">Transmembrane</keyword>
<evidence type="ECO:0000256" key="3">
    <source>
        <dbReference type="ARBA" id="ARBA00022553"/>
    </source>
</evidence>
<dbReference type="EMBL" id="AE017180">
    <property type="protein sequence ID" value="AAR34903.2"/>
    <property type="molecule type" value="Genomic_DNA"/>
</dbReference>
<dbReference type="Gene3D" id="3.30.450.20">
    <property type="entry name" value="PAS domain"/>
    <property type="match status" value="1"/>
</dbReference>
<evidence type="ECO:0000259" key="7">
    <source>
        <dbReference type="PROSITE" id="PS50110"/>
    </source>
</evidence>
<keyword evidence="10" id="KW-0808">Transferase</keyword>
<reference evidence="10 11" key="2">
    <citation type="journal article" date="2012" name="BMC Genomics">
        <title>Comparative genomic analysis of Geobacter sulfurreducens KN400, a strain with enhanced capacity for extracellular electron transfer and electricity production.</title>
        <authorList>
            <person name="Butler J.E."/>
            <person name="Young N.D."/>
            <person name="Aklujkar M."/>
            <person name="Lovley D.R."/>
        </authorList>
    </citation>
    <scope>NUCLEOTIDE SEQUENCE [LARGE SCALE GENOMIC DNA]</scope>
    <source>
        <strain evidence="11">ATCC 51573 / DSM 12127 / PCA</strain>
    </source>
</reference>
<dbReference type="STRING" id="243231.GSU1529"/>
<dbReference type="PRINTS" id="PR00344">
    <property type="entry name" value="BCTRLSENSOR"/>
</dbReference>
<dbReference type="KEGG" id="gsu:GSU1529"/>
<dbReference type="Pfam" id="PF02518">
    <property type="entry name" value="HATPase_c"/>
    <property type="match status" value="1"/>
</dbReference>
<dbReference type="SMART" id="SM00448">
    <property type="entry name" value="REC"/>
    <property type="match status" value="1"/>
</dbReference>
<gene>
    <name evidence="10" type="ordered locus">GSU1529</name>
</gene>
<dbReference type="PROSITE" id="PS50110">
    <property type="entry name" value="RESPONSE_REGULATORY"/>
    <property type="match status" value="1"/>
</dbReference>
<dbReference type="InterPro" id="IPR035965">
    <property type="entry name" value="PAS-like_dom_sf"/>
</dbReference>
<dbReference type="InterPro" id="IPR004358">
    <property type="entry name" value="Sig_transdc_His_kin-like_C"/>
</dbReference>
<sequence>MMATFNTPLRILSKAAAALIGLGLVVVIVYLVVVQYNSQIARQQAALQEAGSDCERRATAVGYFFSEQLDYMGDLAQCRELSAYFENKALGMSMEYGLRASSLLITERFDKVRRVKRLGDHPLYKRIVFLDANGRLLNDSRSPDYRWQQEVSRLSATSPRGQKSAIYYVSDAETNWIIISVPSFFKERYVGQVMGWIPFSRIYTYFFEPEKEFSRVSDVIIYHGTYIHVPPPVGHLLSAGIPTPPAGMEPGRPYSFPLKGQEFRGKTIYAILAPVRDTPFSLMAIVPPSEQYDFRSPKQLLYTTIGLALFIVGGIAFLLRLTTNNALLQAHLEETRLREQAVDAKNRELAAEIRERQLAEAFLQKERDFVESLFETAQVIMLVLDTDGRVERFNSYLEEISGYHLEEVRGKDVSVLLPEELRDHPDSLYRMILQGTGMTGRICPIITRDGRKREIEWHVKRLLDTDARQVGVLATGQDVTERTIMEKELLKAAKLESLGVLAGGIAHDFNNLLTVIMGNISLALTQLDSPDKVKEYLAKSEKASFRAQDLTRQLLTFAKGGAPVKTASSITTVIRESAEFAMRGSSVRCEFSISSDLWPVDIDAGQISQVLHNLFINANQAMPAGGVIQTHCENVVIGPEEALPLQAGRYVKVSIIDQGVGIPEENLGKVFDPYFTTKAQGSGLGLASSFSIVTQHGGTITVESAEGRGTTFHIFLPASSKELRQKQVRREAVAPACGRILVMDDEEEVRDVIGNMLRSAGCEVEFAQGGEEAIDRYKESLAKGCPFDVLIMDLTIPGRMGGKEAIAILRQINPQVKAIVSTGYSNDSVMANYREYGFDELITKPFKVAELSEKLRLVLAGGP</sequence>
<dbReference type="InterPro" id="IPR005467">
    <property type="entry name" value="His_kinase_dom"/>
</dbReference>
<evidence type="ECO:0000256" key="1">
    <source>
        <dbReference type="ARBA" id="ARBA00000085"/>
    </source>
</evidence>
<comment type="catalytic activity">
    <reaction evidence="1">
        <text>ATP + protein L-histidine = ADP + protein N-phospho-L-histidine.</text>
        <dbReference type="EC" id="2.7.13.3"/>
    </reaction>
</comment>
<dbReference type="SMART" id="SM00091">
    <property type="entry name" value="PAS"/>
    <property type="match status" value="1"/>
</dbReference>
<evidence type="ECO:0000256" key="4">
    <source>
        <dbReference type="PROSITE-ProRule" id="PRU00169"/>
    </source>
</evidence>